<dbReference type="Proteomes" id="UP001341840">
    <property type="component" value="Unassembled WGS sequence"/>
</dbReference>
<protein>
    <submittedName>
        <fullName evidence="2">Uncharacterized protein</fullName>
    </submittedName>
</protein>
<feature type="compositionally biased region" description="Low complexity" evidence="1">
    <location>
        <begin position="489"/>
        <end position="499"/>
    </location>
</feature>
<feature type="region of interest" description="Disordered" evidence="1">
    <location>
        <begin position="482"/>
        <end position="501"/>
    </location>
</feature>
<gene>
    <name evidence="2" type="ORF">PIB30_048863</name>
</gene>
<evidence type="ECO:0000313" key="3">
    <source>
        <dbReference type="Proteomes" id="UP001341840"/>
    </source>
</evidence>
<keyword evidence="3" id="KW-1185">Reference proteome</keyword>
<proteinExistence type="predicted"/>
<name>A0ABU6YEJ2_9FABA</name>
<evidence type="ECO:0000313" key="2">
    <source>
        <dbReference type="EMBL" id="MED6208832.1"/>
    </source>
</evidence>
<comment type="caution">
    <text evidence="2">The sequence shown here is derived from an EMBL/GenBank/DDBJ whole genome shotgun (WGS) entry which is preliminary data.</text>
</comment>
<accession>A0ABU6YEJ2</accession>
<reference evidence="2 3" key="1">
    <citation type="journal article" date="2023" name="Plants (Basel)">
        <title>Bridging the Gap: Combining Genomics and Transcriptomics Approaches to Understand Stylosanthes scabra, an Orphan Legume from the Brazilian Caatinga.</title>
        <authorList>
            <person name="Ferreira-Neto J.R.C."/>
            <person name="da Silva M.D."/>
            <person name="Binneck E."/>
            <person name="de Melo N.F."/>
            <person name="da Silva R.H."/>
            <person name="de Melo A.L.T.M."/>
            <person name="Pandolfi V."/>
            <person name="Bustamante F.O."/>
            <person name="Brasileiro-Vidal A.C."/>
            <person name="Benko-Iseppon A.M."/>
        </authorList>
    </citation>
    <scope>NUCLEOTIDE SEQUENCE [LARGE SCALE GENOMIC DNA]</scope>
    <source>
        <tissue evidence="2">Leaves</tissue>
    </source>
</reference>
<evidence type="ECO:0000256" key="1">
    <source>
        <dbReference type="SAM" id="MobiDB-lite"/>
    </source>
</evidence>
<sequence length="578" mass="64980">MKIQELDLDIELGTLSLKDENEWDATNVLDNIETPPSKLFNSPMLPTFLQSDLTTVEEQHQQRSSIIFESSQNHENNKNTVTGSSSSSIVVGTQNKDQTTTDLDSIQQEIVAPTATIVHHASLSSPFHEILSLHPSSPKEGLILEREGSSSGEQDMSRMGWFNQFPHNMQHENSHRNEGGGIPYQHNISNNSQLIQNNYNFQVEARAGTGIGYHSNGQFITNQRSGLQNNIMNPHTAFISRRPDEHHRYPNTNMYDSQYRGRNYNYMHHDSSSSFSLPLRQDGYAPPPPPAGIYFNNIYDLDSQNSFTAPPYPLLCSNRAEPEAQPAFVQVPPNHAVLSYGPLPMYSTYPSHHPQPAPNPYLYATTTYNNTNPFCAGPSLQPSKYPPSYDNNNYNPQTTIPQQFTGPQGVVGSSDHQMNGYKYNQQLLMNNPPSAAAYVEQQSYNTMMMQQDSPTSTEAVPWTQQINDLIDDYSQQSWSAELLSGTTPGSSSQDSNSNGDSDHEFARLLRLVRPENASRIHKEQQVITKQRRKGKHLAESFTTREPSPAIRRILDMSSKRTVIRNPQANYQTLSNSSR</sequence>
<dbReference type="EMBL" id="JASCZI010241979">
    <property type="protein sequence ID" value="MED6208832.1"/>
    <property type="molecule type" value="Genomic_DNA"/>
</dbReference>
<feature type="non-terminal residue" evidence="2">
    <location>
        <position position="578"/>
    </location>
</feature>
<feature type="region of interest" description="Disordered" evidence="1">
    <location>
        <begin position="527"/>
        <end position="546"/>
    </location>
</feature>
<organism evidence="2 3">
    <name type="scientific">Stylosanthes scabra</name>
    <dbReference type="NCBI Taxonomy" id="79078"/>
    <lineage>
        <taxon>Eukaryota</taxon>
        <taxon>Viridiplantae</taxon>
        <taxon>Streptophyta</taxon>
        <taxon>Embryophyta</taxon>
        <taxon>Tracheophyta</taxon>
        <taxon>Spermatophyta</taxon>
        <taxon>Magnoliopsida</taxon>
        <taxon>eudicotyledons</taxon>
        <taxon>Gunneridae</taxon>
        <taxon>Pentapetalae</taxon>
        <taxon>rosids</taxon>
        <taxon>fabids</taxon>
        <taxon>Fabales</taxon>
        <taxon>Fabaceae</taxon>
        <taxon>Papilionoideae</taxon>
        <taxon>50 kb inversion clade</taxon>
        <taxon>dalbergioids sensu lato</taxon>
        <taxon>Dalbergieae</taxon>
        <taxon>Pterocarpus clade</taxon>
        <taxon>Stylosanthes</taxon>
    </lineage>
</organism>